<reference evidence="2" key="1">
    <citation type="submission" date="2023-03" db="EMBL/GenBank/DDBJ databases">
        <title>Massive genome expansion in bonnet fungi (Mycena s.s.) driven by repeated elements and novel gene families across ecological guilds.</title>
        <authorList>
            <consortium name="Lawrence Berkeley National Laboratory"/>
            <person name="Harder C.B."/>
            <person name="Miyauchi S."/>
            <person name="Viragh M."/>
            <person name="Kuo A."/>
            <person name="Thoen E."/>
            <person name="Andreopoulos B."/>
            <person name="Lu D."/>
            <person name="Skrede I."/>
            <person name="Drula E."/>
            <person name="Henrissat B."/>
            <person name="Morin E."/>
            <person name="Kohler A."/>
            <person name="Barry K."/>
            <person name="LaButti K."/>
            <person name="Morin E."/>
            <person name="Salamov A."/>
            <person name="Lipzen A."/>
            <person name="Mereny Z."/>
            <person name="Hegedus B."/>
            <person name="Baldrian P."/>
            <person name="Stursova M."/>
            <person name="Weitz H."/>
            <person name="Taylor A."/>
            <person name="Grigoriev I.V."/>
            <person name="Nagy L.G."/>
            <person name="Martin F."/>
            <person name="Kauserud H."/>
        </authorList>
    </citation>
    <scope>NUCLEOTIDE SEQUENCE</scope>
    <source>
        <strain evidence="2">CBHHK067</strain>
    </source>
</reference>
<feature type="region of interest" description="Disordered" evidence="1">
    <location>
        <begin position="179"/>
        <end position="202"/>
    </location>
</feature>
<proteinExistence type="predicted"/>
<accession>A0AAD7E002</accession>
<name>A0AAD7E002_MYCRO</name>
<dbReference type="AlphaFoldDB" id="A0AAD7E002"/>
<sequence length="292" mass="31837">MAKTPLTTFGSKRLGRLPRSYARLDAAHLPRNTKFYLERMAASMLPDGGENPQGRTVLRASAVKRPWGTAILMRYTDKDTAELKGAPSTRTRLVSTAYIDTSVEGVSAGLRAGHAIAPLRPRRKNGSQSTSARGVEDLSKYNIWSCRISTQHGGCHSQSSYHGQLETLKSPDELRIEQEAPEPEGSKNSGRKPGSSTESVGGVPFIFERGVRTLGENGESFKCDRTLWRYGSHLTASIPLIGPKFHSPQLFNRHSGLRKAPKIGGSVNIRPDGGNARLLPWLKSAAQHSSLP</sequence>
<dbReference type="Proteomes" id="UP001221757">
    <property type="component" value="Unassembled WGS sequence"/>
</dbReference>
<gene>
    <name evidence="2" type="ORF">B0H17DRAFT_1127749</name>
</gene>
<comment type="caution">
    <text evidence="2">The sequence shown here is derived from an EMBL/GenBank/DDBJ whole genome shotgun (WGS) entry which is preliminary data.</text>
</comment>
<evidence type="ECO:0000313" key="2">
    <source>
        <dbReference type="EMBL" id="KAJ7702814.1"/>
    </source>
</evidence>
<protein>
    <submittedName>
        <fullName evidence="2">Uncharacterized protein</fullName>
    </submittedName>
</protein>
<dbReference type="EMBL" id="JARKIE010000014">
    <property type="protein sequence ID" value="KAJ7702814.1"/>
    <property type="molecule type" value="Genomic_DNA"/>
</dbReference>
<keyword evidence="3" id="KW-1185">Reference proteome</keyword>
<evidence type="ECO:0000256" key="1">
    <source>
        <dbReference type="SAM" id="MobiDB-lite"/>
    </source>
</evidence>
<organism evidence="2 3">
    <name type="scientific">Mycena rosella</name>
    <name type="common">Pink bonnet</name>
    <name type="synonym">Agaricus rosellus</name>
    <dbReference type="NCBI Taxonomy" id="1033263"/>
    <lineage>
        <taxon>Eukaryota</taxon>
        <taxon>Fungi</taxon>
        <taxon>Dikarya</taxon>
        <taxon>Basidiomycota</taxon>
        <taxon>Agaricomycotina</taxon>
        <taxon>Agaricomycetes</taxon>
        <taxon>Agaricomycetidae</taxon>
        <taxon>Agaricales</taxon>
        <taxon>Marasmiineae</taxon>
        <taxon>Mycenaceae</taxon>
        <taxon>Mycena</taxon>
    </lineage>
</organism>
<evidence type="ECO:0000313" key="3">
    <source>
        <dbReference type="Proteomes" id="UP001221757"/>
    </source>
</evidence>